<dbReference type="AlphaFoldDB" id="X1ILH6"/>
<gene>
    <name evidence="2" type="ORF">S03H2_43006</name>
</gene>
<dbReference type="SUPFAM" id="SSF53335">
    <property type="entry name" value="S-adenosyl-L-methionine-dependent methyltransferases"/>
    <property type="match status" value="1"/>
</dbReference>
<name>X1ILH6_9ZZZZ</name>
<feature type="non-terminal residue" evidence="2">
    <location>
        <position position="1"/>
    </location>
</feature>
<comment type="caution">
    <text evidence="2">The sequence shown here is derived from an EMBL/GenBank/DDBJ whole genome shotgun (WGS) entry which is preliminary data.</text>
</comment>
<evidence type="ECO:0000313" key="2">
    <source>
        <dbReference type="EMBL" id="GAH66949.1"/>
    </source>
</evidence>
<sequence length="220" mass="25321">NHNLALIEKSLPLVLLIKLVTFLIFGLYKGEWRYIGMSDLIKILQATFLGSLISVVTLVFLFRFEGYSRFVFINDYLITFLLISGVRILIRVFKEYFISIDLSKRRTNGIPILIMGAGDGGELLIREIRNNKKLIYVPIGYVDDNREKLGKVIHGTPVLGNRDDISELVKKYNIKKIFIAMPSVDKDRFKDIFDICKNMNINCELIRTLIGVSDRDEVKK</sequence>
<dbReference type="Gene3D" id="3.40.50.720">
    <property type="entry name" value="NAD(P)-binding Rossmann-like Domain"/>
    <property type="match status" value="1"/>
</dbReference>
<evidence type="ECO:0008006" key="3">
    <source>
        <dbReference type="Google" id="ProtNLM"/>
    </source>
</evidence>
<keyword evidence="1" id="KW-0812">Transmembrane</keyword>
<proteinExistence type="predicted"/>
<feature type="transmembrane region" description="Helical" evidence="1">
    <location>
        <begin position="70"/>
        <end position="90"/>
    </location>
</feature>
<accession>X1ILH6</accession>
<dbReference type="PANTHER" id="PTHR43318">
    <property type="entry name" value="UDP-N-ACETYLGLUCOSAMINE 4,6-DEHYDRATASE"/>
    <property type="match status" value="1"/>
</dbReference>
<feature type="transmembrane region" description="Helical" evidence="1">
    <location>
        <begin position="12"/>
        <end position="28"/>
    </location>
</feature>
<organism evidence="2">
    <name type="scientific">marine sediment metagenome</name>
    <dbReference type="NCBI Taxonomy" id="412755"/>
    <lineage>
        <taxon>unclassified sequences</taxon>
        <taxon>metagenomes</taxon>
        <taxon>ecological metagenomes</taxon>
    </lineage>
</organism>
<dbReference type="InterPro" id="IPR051203">
    <property type="entry name" value="Polysaccharide_Synthase-Rel"/>
</dbReference>
<keyword evidence="1" id="KW-0472">Membrane</keyword>
<evidence type="ECO:0000256" key="1">
    <source>
        <dbReference type="SAM" id="Phobius"/>
    </source>
</evidence>
<feature type="transmembrane region" description="Helical" evidence="1">
    <location>
        <begin position="40"/>
        <end position="64"/>
    </location>
</feature>
<protein>
    <recommendedName>
        <fullName evidence="3">Polysaccharide biosynthesis protein CapD-like domain-containing protein</fullName>
    </recommendedName>
</protein>
<keyword evidence="1" id="KW-1133">Transmembrane helix</keyword>
<dbReference type="PANTHER" id="PTHR43318:SF2">
    <property type="entry name" value="UDP-N-ACETYLGLUCOSAMINE 4,6-DEHYDRATASE (INVERTING)"/>
    <property type="match status" value="1"/>
</dbReference>
<dbReference type="EMBL" id="BARU01026798">
    <property type="protein sequence ID" value="GAH66949.1"/>
    <property type="molecule type" value="Genomic_DNA"/>
</dbReference>
<dbReference type="InterPro" id="IPR029063">
    <property type="entry name" value="SAM-dependent_MTases_sf"/>
</dbReference>
<dbReference type="Pfam" id="PF13727">
    <property type="entry name" value="CoA_binding_3"/>
    <property type="match status" value="1"/>
</dbReference>
<reference evidence="2" key="1">
    <citation type="journal article" date="2014" name="Front. Microbiol.">
        <title>High frequency of phylogenetically diverse reductive dehalogenase-homologous genes in deep subseafloor sedimentary metagenomes.</title>
        <authorList>
            <person name="Kawai M."/>
            <person name="Futagami T."/>
            <person name="Toyoda A."/>
            <person name="Takaki Y."/>
            <person name="Nishi S."/>
            <person name="Hori S."/>
            <person name="Arai W."/>
            <person name="Tsubouchi T."/>
            <person name="Morono Y."/>
            <person name="Uchiyama I."/>
            <person name="Ito T."/>
            <person name="Fujiyama A."/>
            <person name="Inagaki F."/>
            <person name="Takami H."/>
        </authorList>
    </citation>
    <scope>NUCLEOTIDE SEQUENCE</scope>
    <source>
        <strain evidence="2">Expedition CK06-06</strain>
    </source>
</reference>